<dbReference type="InterPro" id="IPR001245">
    <property type="entry name" value="Ser-Thr/Tyr_kinase_cat_dom"/>
</dbReference>
<dbReference type="InterPro" id="IPR011009">
    <property type="entry name" value="Kinase-like_dom_sf"/>
</dbReference>
<organism evidence="2 3">
    <name type="scientific">Schizopora paradoxa</name>
    <dbReference type="NCBI Taxonomy" id="27342"/>
    <lineage>
        <taxon>Eukaryota</taxon>
        <taxon>Fungi</taxon>
        <taxon>Dikarya</taxon>
        <taxon>Basidiomycota</taxon>
        <taxon>Agaricomycotina</taxon>
        <taxon>Agaricomycetes</taxon>
        <taxon>Hymenochaetales</taxon>
        <taxon>Schizoporaceae</taxon>
        <taxon>Schizopora</taxon>
    </lineage>
</organism>
<dbReference type="Proteomes" id="UP000053477">
    <property type="component" value="Unassembled WGS sequence"/>
</dbReference>
<dbReference type="Pfam" id="PF07714">
    <property type="entry name" value="PK_Tyr_Ser-Thr"/>
    <property type="match status" value="1"/>
</dbReference>
<dbReference type="STRING" id="27342.A0A0H2RR43"/>
<dbReference type="GO" id="GO:0004672">
    <property type="term" value="F:protein kinase activity"/>
    <property type="evidence" value="ECO:0007669"/>
    <property type="project" value="InterPro"/>
</dbReference>
<dbReference type="PROSITE" id="PS00108">
    <property type="entry name" value="PROTEIN_KINASE_ST"/>
    <property type="match status" value="1"/>
</dbReference>
<dbReference type="SUPFAM" id="SSF56112">
    <property type="entry name" value="Protein kinase-like (PK-like)"/>
    <property type="match status" value="2"/>
</dbReference>
<keyword evidence="3" id="KW-1185">Reference proteome</keyword>
<protein>
    <submittedName>
        <fullName evidence="2">Kinase-like protein</fullName>
    </submittedName>
</protein>
<evidence type="ECO:0000313" key="2">
    <source>
        <dbReference type="EMBL" id="KLO07316.1"/>
    </source>
</evidence>
<keyword evidence="2" id="KW-0808">Transferase</keyword>
<dbReference type="PANTHER" id="PTHR23257">
    <property type="entry name" value="SERINE-THREONINE PROTEIN KINASE"/>
    <property type="match status" value="1"/>
</dbReference>
<feature type="domain" description="Protein kinase" evidence="1">
    <location>
        <begin position="37"/>
        <end position="336"/>
    </location>
</feature>
<sequence length="573" mass="65058">MPHEPESKSVPAAASDLLAHTLEKLYNLTKIIDVKTMQQLPSSRHGNFAIILQAMAPEPLGKVAIKVINARCGGLKGQQTRKKDIARELKAWHHLGTHENILKLEGYIEYKNYFAPVSKWIEGGTLWDLIERRRNRNQLDGVQVSKIESNRFDRREALLIINGIASGLAYMHEKGVIHSDVKSGNVLISHENRPLLTDYGCSRIIEATRGYSTSMNMSSIPWKARELCQLKVGARVQTTEQTDVWAFGMTVYEILALDRPYCSMKEVAVPQFVEYIAKGRLPDAPFFSEPGGEDFTMEKYMWFLCNRCWLKNSQSRPLMKKIKDEVNGKCTEFPIVVRAGATTNEELMKTELQISRGSAFSTTFGRVLEPTINWERELGELQLKDLTLHVGHVEGSAFPAQGGTAQVIQGLLCVCDANDHIDHKSRKEPQFRADRVAIKQIFTDRTSFEKRLLHEFRIWSHITAVSSKFECPNILPLLGYTFMNNDLWTIPAMVSEWKGDCTLQYILPEYKRSSALLVSLGIAEGIYFLHSQGIVHGDIKSVSRFTRLATSMSLRKTILNREMFLFPSKPSRY</sequence>
<name>A0A0H2RR43_9AGAM</name>
<dbReference type="PANTHER" id="PTHR23257:SF963">
    <property type="entry name" value="AT08303P"/>
    <property type="match status" value="1"/>
</dbReference>
<reference evidence="2 3" key="1">
    <citation type="submission" date="2015-04" db="EMBL/GenBank/DDBJ databases">
        <title>Complete genome sequence of Schizopora paradoxa KUC8140, a cosmopolitan wood degrader in East Asia.</title>
        <authorList>
            <consortium name="DOE Joint Genome Institute"/>
            <person name="Min B."/>
            <person name="Park H."/>
            <person name="Jang Y."/>
            <person name="Kim J.-J."/>
            <person name="Kim K.H."/>
            <person name="Pangilinan J."/>
            <person name="Lipzen A."/>
            <person name="Riley R."/>
            <person name="Grigoriev I.V."/>
            <person name="Spatafora J.W."/>
            <person name="Choi I.-G."/>
        </authorList>
    </citation>
    <scope>NUCLEOTIDE SEQUENCE [LARGE SCALE GENOMIC DNA]</scope>
    <source>
        <strain evidence="2 3">KUC8140</strain>
    </source>
</reference>
<dbReference type="InterPro" id="IPR008271">
    <property type="entry name" value="Ser/Thr_kinase_AS"/>
</dbReference>
<dbReference type="SMART" id="SM00220">
    <property type="entry name" value="S_TKc"/>
    <property type="match status" value="1"/>
</dbReference>
<accession>A0A0H2RR43</accession>
<proteinExistence type="predicted"/>
<dbReference type="EMBL" id="KQ086147">
    <property type="protein sequence ID" value="KLO07316.1"/>
    <property type="molecule type" value="Genomic_DNA"/>
</dbReference>
<dbReference type="AlphaFoldDB" id="A0A0H2RR43"/>
<gene>
    <name evidence="2" type="ORF">SCHPADRAFT_654360</name>
</gene>
<keyword evidence="2" id="KW-0418">Kinase</keyword>
<dbReference type="GO" id="GO:0005524">
    <property type="term" value="F:ATP binding"/>
    <property type="evidence" value="ECO:0007669"/>
    <property type="project" value="InterPro"/>
</dbReference>
<dbReference type="InParanoid" id="A0A0H2RR43"/>
<feature type="domain" description="Protein kinase" evidence="1">
    <location>
        <begin position="393"/>
        <end position="573"/>
    </location>
</feature>
<dbReference type="PROSITE" id="PS50011">
    <property type="entry name" value="PROTEIN_KINASE_DOM"/>
    <property type="match status" value="2"/>
</dbReference>
<dbReference type="GO" id="GO:0005737">
    <property type="term" value="C:cytoplasm"/>
    <property type="evidence" value="ECO:0007669"/>
    <property type="project" value="TreeGrafter"/>
</dbReference>
<evidence type="ECO:0000313" key="3">
    <source>
        <dbReference type="Proteomes" id="UP000053477"/>
    </source>
</evidence>
<dbReference type="Gene3D" id="1.10.510.10">
    <property type="entry name" value="Transferase(Phosphotransferase) domain 1"/>
    <property type="match status" value="2"/>
</dbReference>
<dbReference type="GO" id="GO:0007165">
    <property type="term" value="P:signal transduction"/>
    <property type="evidence" value="ECO:0007669"/>
    <property type="project" value="TreeGrafter"/>
</dbReference>
<dbReference type="OrthoDB" id="626167at2759"/>
<dbReference type="InterPro" id="IPR000719">
    <property type="entry name" value="Prot_kinase_dom"/>
</dbReference>
<dbReference type="InterPro" id="IPR050167">
    <property type="entry name" value="Ser_Thr_protein_kinase"/>
</dbReference>
<evidence type="ECO:0000259" key="1">
    <source>
        <dbReference type="PROSITE" id="PS50011"/>
    </source>
</evidence>